<evidence type="ECO:0000259" key="1">
    <source>
        <dbReference type="SMART" id="SM00852"/>
    </source>
</evidence>
<evidence type="ECO:0000313" key="3">
    <source>
        <dbReference type="EMBL" id="HGN90821.1"/>
    </source>
</evidence>
<name>A0A7C4E2J2_CALS0</name>
<dbReference type="InterPro" id="IPR036425">
    <property type="entry name" value="MoaB/Mog-like_dom_sf"/>
</dbReference>
<dbReference type="SUPFAM" id="SSF53218">
    <property type="entry name" value="Molybdenum cofactor biosynthesis proteins"/>
    <property type="match status" value="1"/>
</dbReference>
<accession>A0A7C4E2J2</accession>
<dbReference type="InterPro" id="IPR050101">
    <property type="entry name" value="CinA"/>
</dbReference>
<dbReference type="AlphaFoldDB" id="A0A7C4E2J2"/>
<dbReference type="Gene3D" id="3.40.980.10">
    <property type="entry name" value="MoaB/Mog-like domain"/>
    <property type="match status" value="1"/>
</dbReference>
<organism evidence="3">
    <name type="scientific">Caldiarchaeum subterraneum</name>
    <dbReference type="NCBI Taxonomy" id="311458"/>
    <lineage>
        <taxon>Archaea</taxon>
        <taxon>Nitrososphaerota</taxon>
        <taxon>Candidatus Caldarchaeales</taxon>
        <taxon>Candidatus Caldarchaeaceae</taxon>
        <taxon>Candidatus Caldarchaeum</taxon>
    </lineage>
</organism>
<feature type="domain" description="MoaB/Mog" evidence="1">
    <location>
        <begin position="9"/>
        <end position="184"/>
    </location>
</feature>
<dbReference type="InterPro" id="IPR001453">
    <property type="entry name" value="MoaB/Mog_dom"/>
</dbReference>
<sequence length="264" mass="29743">MPRKQLVAEVINVGNELLDGRTINTNLNWLCGKLSELGYVVRRATIVRDDLNDIAKAVREALRRKPMWLFISGGLGPTHDDKTLQAVARALGKRLKLDKEAFESIRRRYLELAEAGVIKDPSLTKERLKMAKLPEGSKPLRNRVGTAPGVLLEKSGVKIVCLPGVPKELMDIFENELRPLLRETAGDRGFLIQQLFVEGVVESRLAPLLVETMKRFKGVYLKSNPKGAEKVSQVIVDFIAEKKDEKKLLEAMEYFSKRIQEIKA</sequence>
<dbReference type="EMBL" id="DTCM01000006">
    <property type="protein sequence ID" value="HGL40130.1"/>
    <property type="molecule type" value="Genomic_DNA"/>
</dbReference>
<dbReference type="PANTHER" id="PTHR13939:SF0">
    <property type="entry name" value="NMN AMIDOHYDROLASE-LIKE PROTEIN YFAY"/>
    <property type="match status" value="1"/>
</dbReference>
<gene>
    <name evidence="3" type="ORF">ENT82_06835</name>
    <name evidence="2" type="ORF">ENU43_00440</name>
</gene>
<reference evidence="3" key="1">
    <citation type="journal article" date="2020" name="mSystems">
        <title>Genome- and Community-Level Interaction Insights into Carbon Utilization and Element Cycling Functions of Hydrothermarchaeota in Hydrothermal Sediment.</title>
        <authorList>
            <person name="Zhou Z."/>
            <person name="Liu Y."/>
            <person name="Xu W."/>
            <person name="Pan J."/>
            <person name="Luo Z.H."/>
            <person name="Li M."/>
        </authorList>
    </citation>
    <scope>NUCLEOTIDE SEQUENCE [LARGE SCALE GENOMIC DNA]</scope>
    <source>
        <strain evidence="3">SpSt-613</strain>
        <strain evidence="2">SpSt-669</strain>
    </source>
</reference>
<dbReference type="PANTHER" id="PTHR13939">
    <property type="entry name" value="NICOTINAMIDE-NUCLEOTIDE AMIDOHYDROLASE PNCC"/>
    <property type="match status" value="1"/>
</dbReference>
<comment type="caution">
    <text evidence="3">The sequence shown here is derived from an EMBL/GenBank/DDBJ whole genome shotgun (WGS) entry which is preliminary data.</text>
</comment>
<dbReference type="Pfam" id="PF00994">
    <property type="entry name" value="MoCF_biosynth"/>
    <property type="match status" value="1"/>
</dbReference>
<dbReference type="CDD" id="cd00885">
    <property type="entry name" value="cinA"/>
    <property type="match status" value="1"/>
</dbReference>
<evidence type="ECO:0000313" key="2">
    <source>
        <dbReference type="EMBL" id="HGL40130.1"/>
    </source>
</evidence>
<dbReference type="SMART" id="SM00852">
    <property type="entry name" value="MoCF_biosynth"/>
    <property type="match status" value="1"/>
</dbReference>
<dbReference type="EMBL" id="DTAD01000074">
    <property type="protein sequence ID" value="HGN90821.1"/>
    <property type="molecule type" value="Genomic_DNA"/>
</dbReference>
<protein>
    <recommendedName>
        <fullName evidence="1">MoaB/Mog domain-containing protein</fullName>
    </recommendedName>
</protein>
<proteinExistence type="predicted"/>